<comment type="caution">
    <text evidence="2">The sequence shown here is derived from an EMBL/GenBank/DDBJ whole genome shotgun (WGS) entry which is preliminary data.</text>
</comment>
<accession>A0A7X6ICK2</accession>
<feature type="compositionally biased region" description="Pro residues" evidence="1">
    <location>
        <begin position="1"/>
        <end position="12"/>
    </location>
</feature>
<dbReference type="AlphaFoldDB" id="A0A7X6ICK2"/>
<dbReference type="SUPFAM" id="SSF56935">
    <property type="entry name" value="Porins"/>
    <property type="match status" value="1"/>
</dbReference>
<dbReference type="NCBIfam" id="TIGR03509">
    <property type="entry name" value="OMP_MtrB_PioB"/>
    <property type="match status" value="1"/>
</dbReference>
<proteinExistence type="predicted"/>
<protein>
    <submittedName>
        <fullName evidence="2">MtrB/PioB family decaheme-associated outer membrane protein</fullName>
    </submittedName>
</protein>
<evidence type="ECO:0000256" key="1">
    <source>
        <dbReference type="SAM" id="MobiDB-lite"/>
    </source>
</evidence>
<dbReference type="InterPro" id="IPR020016">
    <property type="entry name" value="Decahaem-assoc_OM_MtrB/PioB"/>
</dbReference>
<gene>
    <name evidence="2" type="ORF">MNODULE_19340</name>
</gene>
<name>A0A7X6ICK2_9BACT</name>
<reference evidence="2 3" key="1">
    <citation type="journal article" date="2020" name="Nature">
        <title>Bacterial chemolithoautotrophy via manganese oxidation.</title>
        <authorList>
            <person name="Yu H."/>
            <person name="Leadbetter J.R."/>
        </authorList>
    </citation>
    <scope>NUCLEOTIDE SEQUENCE [LARGE SCALE GENOMIC DNA]</scope>
    <source>
        <strain evidence="2 3">Mn-1</strain>
    </source>
</reference>
<evidence type="ECO:0000313" key="3">
    <source>
        <dbReference type="Proteomes" id="UP000534783"/>
    </source>
</evidence>
<dbReference type="EMBL" id="VTOW01000004">
    <property type="protein sequence ID" value="NKE72911.1"/>
    <property type="molecule type" value="Genomic_DNA"/>
</dbReference>
<keyword evidence="3" id="KW-1185">Reference proteome</keyword>
<dbReference type="Proteomes" id="UP000534783">
    <property type="component" value="Unassembled WGS sequence"/>
</dbReference>
<organism evidence="2 3">
    <name type="scientific">Candidatus Manganitrophus noduliformans</name>
    <dbReference type="NCBI Taxonomy" id="2606439"/>
    <lineage>
        <taxon>Bacteria</taxon>
        <taxon>Pseudomonadati</taxon>
        <taxon>Nitrospirota</taxon>
        <taxon>Nitrospiria</taxon>
        <taxon>Candidatus Troglogloeales</taxon>
        <taxon>Candidatus Manganitrophaceae</taxon>
        <taxon>Candidatus Manganitrophus</taxon>
    </lineage>
</organism>
<dbReference type="Pfam" id="PF11854">
    <property type="entry name" value="MtrB_PioB"/>
    <property type="match status" value="1"/>
</dbReference>
<feature type="region of interest" description="Disordered" evidence="1">
    <location>
        <begin position="1"/>
        <end position="29"/>
    </location>
</feature>
<sequence>MRELPQPNPWFQPPVRSEVPTMTREDQNEKRKTILKQLLLAGFLILSPLSIPLHSSAEEAPAAEPPEMSQENAPLEEAVPMEAKEEPSEIDRWHGRVTVGGGGVRLDNESFKFAEYDRIPDDGFFFVGDADLHFNRNDYHMDFLAEDLGLENRHLSLKSGRYGRYEILLNYDETIRRSSNTSQTPFHGAGGGNLTLPAGFVTGANTQDLLTLQSSLKEVDLEVKRKAATAGYSYVIGLIQFDLSFKREYKEGIGSLGGVVGTNGGDARSIILPEPIDYITDDIKASVSYGGERSQAELVYHYSQFNNREETLRWSTPFDVHFNPPTFTFEPYQSPMPSTGFQARHQLYPDNQAHNLHLTGGINLPYATRVTAWVGLGQMKQNEDLLPFSTSTDTSLLPRRTSDAEIDTRLLWLKVASRPLSRLSLDAQYRNYTTKNKMPRDLFLYVKTDNVLGTQADIASVNAHYSLPYDWAQEQMKLDAAYYLAAGTSVKAGYDIDTIERDYREINKTRENTVRAGLRSTYFSKAHIGLNASSGVRKGVDDYDQAKLFNEIHSAEYINTIADPALRFQNHPLLRKFDIADRDRVKYGAQLTTFPHETTTVGFHYNRIGDDYDDSVLGLQNRDDRSVTVDVSVTPVEILSVYGYYTRQQIDIRQAGRNFEEPPEPGYLDPNRNWRIDQDDRTDTFGAGVNVSLMENRVILGALYSVSKSNVAIGVTAGPALPPAADLPDLTTELHSVELSGQYRVTERLSVGASFLYESYRSDDFATDGIVPGSATIPTVVTLSGSVPDYRAQVAVAYLTMEF</sequence>
<evidence type="ECO:0000313" key="2">
    <source>
        <dbReference type="EMBL" id="NKE72911.1"/>
    </source>
</evidence>